<dbReference type="InterPro" id="IPR000577">
    <property type="entry name" value="Carb_kinase_FGGY"/>
</dbReference>
<gene>
    <name evidence="6" type="ORF">U27_02437</name>
</gene>
<accession>A0A0S6WBQ0</accession>
<dbReference type="Pfam" id="PF02782">
    <property type="entry name" value="FGGY_C"/>
    <property type="match status" value="1"/>
</dbReference>
<dbReference type="PANTHER" id="PTHR43095">
    <property type="entry name" value="SUGAR KINASE"/>
    <property type="match status" value="1"/>
</dbReference>
<dbReference type="AlphaFoldDB" id="A0A0S6WBQ0"/>
<dbReference type="GO" id="GO:0016301">
    <property type="term" value="F:kinase activity"/>
    <property type="evidence" value="ECO:0007669"/>
    <property type="project" value="UniProtKB-KW"/>
</dbReference>
<dbReference type="InterPro" id="IPR018485">
    <property type="entry name" value="FGGY_C"/>
</dbReference>
<evidence type="ECO:0000313" key="7">
    <source>
        <dbReference type="Proteomes" id="UP000030661"/>
    </source>
</evidence>
<dbReference type="InterPro" id="IPR043129">
    <property type="entry name" value="ATPase_NBD"/>
</dbReference>
<dbReference type="Gene3D" id="3.30.420.40">
    <property type="match status" value="2"/>
</dbReference>
<dbReference type="InterPro" id="IPR050406">
    <property type="entry name" value="FGGY_Carb_Kinase"/>
</dbReference>
<dbReference type="PIRSF" id="PIRSF000538">
    <property type="entry name" value="GlpK"/>
    <property type="match status" value="1"/>
</dbReference>
<dbReference type="Pfam" id="PF00370">
    <property type="entry name" value="FGGY_N"/>
    <property type="match status" value="1"/>
</dbReference>
<evidence type="ECO:0000256" key="2">
    <source>
        <dbReference type="ARBA" id="ARBA00022679"/>
    </source>
</evidence>
<dbReference type="STRING" id="1499967.U27_02437"/>
<organism evidence="6">
    <name type="scientific">Vecturithrix granuli</name>
    <dbReference type="NCBI Taxonomy" id="1499967"/>
    <lineage>
        <taxon>Bacteria</taxon>
        <taxon>Candidatus Moduliflexota</taxon>
        <taxon>Candidatus Vecturitrichia</taxon>
        <taxon>Candidatus Vecturitrichales</taxon>
        <taxon>Candidatus Vecturitrichaceae</taxon>
        <taxon>Candidatus Vecturithrix</taxon>
    </lineage>
</organism>
<proteinExistence type="inferred from homology"/>
<evidence type="ECO:0000313" key="6">
    <source>
        <dbReference type="EMBL" id="GAK55603.1"/>
    </source>
</evidence>
<evidence type="ECO:0000259" key="4">
    <source>
        <dbReference type="Pfam" id="PF00370"/>
    </source>
</evidence>
<evidence type="ECO:0000256" key="1">
    <source>
        <dbReference type="ARBA" id="ARBA00009156"/>
    </source>
</evidence>
<dbReference type="GO" id="GO:0005975">
    <property type="term" value="P:carbohydrate metabolic process"/>
    <property type="evidence" value="ECO:0007669"/>
    <property type="project" value="InterPro"/>
</dbReference>
<dbReference type="EMBL" id="DF820463">
    <property type="protein sequence ID" value="GAK55603.1"/>
    <property type="molecule type" value="Genomic_DNA"/>
</dbReference>
<sequence>MKYVVIIDVGTGGLHISLMDSEGTVIASTYQELVYDTDEAHKALTFDPDQEFENTLRLIEQILAQTNLDRQQVLSISVTSQRHGGVFLDANYQALYACPNMDDMAGQEALTLSPAEAQRVYELTARWPTGLFQAVRLRWFKKQKPELFAKIVAFLMINEWFAFQLTGNVRSEWTNASETMLFDVKNLRWSEELVALFGAEQLALPQVFEPGTITGTLKPELAQRLKLSQETTVVLAAADTQSALIGTGALQNGDVTMVNGSTTPIQMVVDDLLIDPQLRIWSGPYLPGKWVLESNCGKTGMVYRQYLKHLSQFLRLFVPDLKLSHEEIGAICDQHLDAAKGVLPFLGPCTCDVSQFLGMLKALFIEGESINLFTAIVPSFIENLAFAIVANIEQLEAISGVPIQTIRMTGGGNRNALLMKILPLLLQDRKMTRSASTEATSRGAAIQAFLSNKVFPDLESAVAHLVEPHEVVDSTSMHADRARYIAKYKEWKQRHQQIRDYLQG</sequence>
<comment type="similarity">
    <text evidence="1">Belongs to the FGGY kinase family.</text>
</comment>
<keyword evidence="7" id="KW-1185">Reference proteome</keyword>
<evidence type="ECO:0000259" key="5">
    <source>
        <dbReference type="Pfam" id="PF02782"/>
    </source>
</evidence>
<name>A0A0S6WBQ0_VECG1</name>
<feature type="domain" description="Carbohydrate kinase FGGY C-terminal" evidence="5">
    <location>
        <begin position="375"/>
        <end position="450"/>
    </location>
</feature>
<dbReference type="HOGENOM" id="CLU_009281_3_4_0"/>
<keyword evidence="2" id="KW-0808">Transferase</keyword>
<dbReference type="eggNOG" id="COG1070">
    <property type="taxonomic scope" value="Bacteria"/>
</dbReference>
<keyword evidence="3 6" id="KW-0418">Kinase</keyword>
<protein>
    <submittedName>
        <fullName evidence="6">Carbohydrate kinase FGGY</fullName>
    </submittedName>
</protein>
<reference evidence="6" key="1">
    <citation type="journal article" date="2015" name="PeerJ">
        <title>First genomic representation of candidate bacterial phylum KSB3 points to enhanced environmental sensing as a trigger of wastewater bulking.</title>
        <authorList>
            <person name="Sekiguchi Y."/>
            <person name="Ohashi A."/>
            <person name="Parks D.H."/>
            <person name="Yamauchi T."/>
            <person name="Tyson G.W."/>
            <person name="Hugenholtz P."/>
        </authorList>
    </citation>
    <scope>NUCLEOTIDE SEQUENCE [LARGE SCALE GENOMIC DNA]</scope>
</reference>
<dbReference type="CDD" id="cd07798">
    <property type="entry name" value="ASKHA_NBD_FGGY_YoaC-like"/>
    <property type="match status" value="1"/>
</dbReference>
<dbReference type="InterPro" id="IPR018484">
    <property type="entry name" value="FGGY_N"/>
</dbReference>
<feature type="domain" description="Carbohydrate kinase FGGY N-terminal" evidence="4">
    <location>
        <begin position="3"/>
        <end position="246"/>
    </location>
</feature>
<dbReference type="Proteomes" id="UP000030661">
    <property type="component" value="Unassembled WGS sequence"/>
</dbReference>
<evidence type="ECO:0000256" key="3">
    <source>
        <dbReference type="ARBA" id="ARBA00022777"/>
    </source>
</evidence>
<dbReference type="SUPFAM" id="SSF53067">
    <property type="entry name" value="Actin-like ATPase domain"/>
    <property type="match status" value="2"/>
</dbReference>